<dbReference type="InterPro" id="IPR000719">
    <property type="entry name" value="Prot_kinase_dom"/>
</dbReference>
<dbReference type="PROSITE" id="PS50011">
    <property type="entry name" value="PROTEIN_KINASE_DOM"/>
    <property type="match status" value="1"/>
</dbReference>
<evidence type="ECO:0000259" key="3">
    <source>
        <dbReference type="PROSITE" id="PS50003"/>
    </source>
</evidence>
<feature type="domain" description="Protein kinase" evidence="4">
    <location>
        <begin position="263"/>
        <end position="595"/>
    </location>
</feature>
<dbReference type="InterPro" id="IPR045269">
    <property type="entry name" value="Atg1-like"/>
</dbReference>
<evidence type="ECO:0000313" key="5">
    <source>
        <dbReference type="EMBL" id="KAJ0410257.1"/>
    </source>
</evidence>
<dbReference type="PANTHER" id="PTHR24348">
    <property type="entry name" value="SERINE/THREONINE-PROTEIN KINASE UNC-51-RELATED"/>
    <property type="match status" value="1"/>
</dbReference>
<dbReference type="InterPro" id="IPR011009">
    <property type="entry name" value="Kinase-like_dom_sf"/>
</dbReference>
<keyword evidence="1" id="KW-0067">ATP-binding</keyword>
<dbReference type="SUPFAM" id="SSF56112">
    <property type="entry name" value="Protein kinase-like (PK-like)"/>
    <property type="match status" value="1"/>
</dbReference>
<feature type="binding site" evidence="1">
    <location>
        <position position="291"/>
    </location>
    <ligand>
        <name>ATP</name>
        <dbReference type="ChEBI" id="CHEBI:30616"/>
    </ligand>
</feature>
<keyword evidence="6" id="KW-1185">Reference proteome</keyword>
<dbReference type="Gene3D" id="2.30.29.30">
    <property type="entry name" value="Pleckstrin-homology domain (PH domain)/Phosphotyrosine-binding domain (PTB)"/>
    <property type="match status" value="1"/>
</dbReference>
<dbReference type="InterPro" id="IPR011993">
    <property type="entry name" value="PH-like_dom_sf"/>
</dbReference>
<dbReference type="GO" id="GO:0004674">
    <property type="term" value="F:protein serine/threonine kinase activity"/>
    <property type="evidence" value="ECO:0007669"/>
    <property type="project" value="InterPro"/>
</dbReference>
<dbReference type="PANTHER" id="PTHR24348:SF72">
    <property type="entry name" value="SERINE_THREONINE PROTEIN KINASE"/>
    <property type="match status" value="1"/>
</dbReference>
<evidence type="ECO:0000256" key="2">
    <source>
        <dbReference type="SAM" id="MobiDB-lite"/>
    </source>
</evidence>
<dbReference type="InterPro" id="IPR001849">
    <property type="entry name" value="PH_domain"/>
</dbReference>
<dbReference type="SUPFAM" id="SSF50729">
    <property type="entry name" value="PH domain-like"/>
    <property type="match status" value="1"/>
</dbReference>
<dbReference type="FunFam" id="1.10.510.10:FF:002953">
    <property type="match status" value="1"/>
</dbReference>
<sequence length="657" mass="72462">MRRGSSSVAPEDAVAELYARVLSRVGKRFASHYSEDQNTTRSQMETEELTKRLVEVCAHDEADAHGSEAPLETETVAATEGGHGDDTGRAANQDVDQECEDQDGGAVSSDIGRPTSQPPLLTSRLALSSVFTRIYKSKAGEWKERWFVLESSGGSLIKCGGVPKGSRPKSYGGFTGKTVRVADVRALSMIKPSSQLAESSDPTGDEAKIGLEVVTKEGTCMRFLTKSVEEESEWVGAMQKLSHGFAPAVAERVSDRELLAGKYALVRELGRGASGIVSLYTFQGKPFAIKKFVPPKAKGVPNRRAVPGISEATKPAASPTQRSIPDEVRREIALLKKASHLPYVIQLHDVILDEEHSEYYLVMEYMGGGAIAEWDSERKCYVSSRKNKSMSLHDEKTIRRYTTHLLLGIQALHQNRLCHRDIKPENLMASEDHSVCKIGDLGVAHFFREEDGVLKEESNPEAIELWNVEDSAHPSSMDSRSTGAVGSSPTKLKGMLKSTKGTYQFLPPEALSGDEFDGFKADIWAVGVTIYALNFGYLPFFSNDMIKLFEKIEQDPLVFPADCQDDELKDLITRLLEKDPEKRISVEATLQHPWLHRHVDSKALQQQVRALKRTPALSIDDKELGGAVSVLQTRFQVLSNACRQEVNKASIVEKVAE</sequence>
<dbReference type="GO" id="GO:0005524">
    <property type="term" value="F:ATP binding"/>
    <property type="evidence" value="ECO:0007669"/>
    <property type="project" value="UniProtKB-UniRule"/>
</dbReference>
<dbReference type="InterPro" id="IPR017441">
    <property type="entry name" value="Protein_kinase_ATP_BS"/>
</dbReference>
<gene>
    <name evidence="5" type="ORF">P43SY_002589</name>
</gene>
<accession>A0AAD5LUC2</accession>
<evidence type="ECO:0008006" key="7">
    <source>
        <dbReference type="Google" id="ProtNLM"/>
    </source>
</evidence>
<evidence type="ECO:0000256" key="1">
    <source>
        <dbReference type="PROSITE-ProRule" id="PRU10141"/>
    </source>
</evidence>
<feature type="region of interest" description="Disordered" evidence="2">
    <location>
        <begin position="57"/>
        <end position="119"/>
    </location>
</feature>
<keyword evidence="1" id="KW-0547">Nucleotide-binding</keyword>
<dbReference type="CDD" id="cd14008">
    <property type="entry name" value="STKc_LKB1_CaMKK"/>
    <property type="match status" value="1"/>
</dbReference>
<dbReference type="SMART" id="SM00233">
    <property type="entry name" value="PH"/>
    <property type="match status" value="1"/>
</dbReference>
<comment type="caution">
    <text evidence="5">The sequence shown here is derived from an EMBL/GenBank/DDBJ whole genome shotgun (WGS) entry which is preliminary data.</text>
</comment>
<evidence type="ECO:0000313" key="6">
    <source>
        <dbReference type="Proteomes" id="UP001209570"/>
    </source>
</evidence>
<dbReference type="PROSITE" id="PS00107">
    <property type="entry name" value="PROTEIN_KINASE_ATP"/>
    <property type="match status" value="1"/>
</dbReference>
<dbReference type="Pfam" id="PF00069">
    <property type="entry name" value="Pkinase"/>
    <property type="match status" value="2"/>
</dbReference>
<name>A0AAD5LUC2_PYTIN</name>
<dbReference type="Gene3D" id="1.10.510.10">
    <property type="entry name" value="Transferase(Phosphotransferase) domain 1"/>
    <property type="match status" value="2"/>
</dbReference>
<evidence type="ECO:0000259" key="4">
    <source>
        <dbReference type="PROSITE" id="PS50011"/>
    </source>
</evidence>
<dbReference type="GO" id="GO:0005737">
    <property type="term" value="C:cytoplasm"/>
    <property type="evidence" value="ECO:0007669"/>
    <property type="project" value="TreeGrafter"/>
</dbReference>
<protein>
    <recommendedName>
        <fullName evidence="7">CAMKK protein kinase</fullName>
    </recommendedName>
</protein>
<dbReference type="Proteomes" id="UP001209570">
    <property type="component" value="Unassembled WGS sequence"/>
</dbReference>
<dbReference type="GO" id="GO:0010506">
    <property type="term" value="P:regulation of autophagy"/>
    <property type="evidence" value="ECO:0007669"/>
    <property type="project" value="InterPro"/>
</dbReference>
<feature type="domain" description="PH" evidence="3">
    <location>
        <begin position="124"/>
        <end position="243"/>
    </location>
</feature>
<dbReference type="EMBL" id="JAKCXM010000001">
    <property type="protein sequence ID" value="KAJ0410257.1"/>
    <property type="molecule type" value="Genomic_DNA"/>
</dbReference>
<feature type="compositionally biased region" description="Basic and acidic residues" evidence="2">
    <location>
        <begin position="57"/>
        <end position="66"/>
    </location>
</feature>
<organism evidence="5 6">
    <name type="scientific">Pythium insidiosum</name>
    <name type="common">Pythiosis disease agent</name>
    <dbReference type="NCBI Taxonomy" id="114742"/>
    <lineage>
        <taxon>Eukaryota</taxon>
        <taxon>Sar</taxon>
        <taxon>Stramenopiles</taxon>
        <taxon>Oomycota</taxon>
        <taxon>Peronosporomycetes</taxon>
        <taxon>Pythiales</taxon>
        <taxon>Pythiaceae</taxon>
        <taxon>Pythium</taxon>
    </lineage>
</organism>
<dbReference type="PROSITE" id="PS50003">
    <property type="entry name" value="PH_DOMAIN"/>
    <property type="match status" value="1"/>
</dbReference>
<reference evidence="5" key="1">
    <citation type="submission" date="2021-12" db="EMBL/GenBank/DDBJ databases">
        <title>Prjna785345.</title>
        <authorList>
            <person name="Rujirawat T."/>
            <person name="Krajaejun T."/>
        </authorList>
    </citation>
    <scope>NUCLEOTIDE SEQUENCE</scope>
    <source>
        <strain evidence="5">Pi057C3</strain>
    </source>
</reference>
<proteinExistence type="predicted"/>
<dbReference type="SMART" id="SM00220">
    <property type="entry name" value="S_TKc"/>
    <property type="match status" value="1"/>
</dbReference>
<dbReference type="AlphaFoldDB" id="A0AAD5LUC2"/>